<evidence type="ECO:0000256" key="5">
    <source>
        <dbReference type="ARBA" id="ARBA00023002"/>
    </source>
</evidence>
<evidence type="ECO:0000313" key="7">
    <source>
        <dbReference type="EMBL" id="KUF10878.1"/>
    </source>
</evidence>
<reference evidence="7 8" key="1">
    <citation type="submission" date="2015-12" db="EMBL/GenBank/DDBJ databases">
        <authorList>
            <person name="Shamseldin A."/>
            <person name="Moawad H."/>
            <person name="Abd El-Rahim W.M."/>
            <person name="Sadowsky M.J."/>
        </authorList>
    </citation>
    <scope>NUCLEOTIDE SEQUENCE [LARGE SCALE GENOMIC DNA]</scope>
    <source>
        <strain evidence="7 8">SJ5A-1</strain>
    </source>
</reference>
<dbReference type="RefSeq" id="WP_058862163.1">
    <property type="nucleotide sequence ID" value="NZ_LPXO01000005.1"/>
</dbReference>
<dbReference type="GO" id="GO:0050661">
    <property type="term" value="F:NADP binding"/>
    <property type="evidence" value="ECO:0007669"/>
    <property type="project" value="InterPro"/>
</dbReference>
<proteinExistence type="predicted"/>
<dbReference type="InterPro" id="IPR013785">
    <property type="entry name" value="Aldolase_TIM"/>
</dbReference>
<dbReference type="InterPro" id="IPR001155">
    <property type="entry name" value="OxRdtase_FMN_N"/>
</dbReference>
<dbReference type="GO" id="GO:0010181">
    <property type="term" value="F:FMN binding"/>
    <property type="evidence" value="ECO:0007669"/>
    <property type="project" value="InterPro"/>
</dbReference>
<dbReference type="PANTHER" id="PTHR43303:SF4">
    <property type="entry name" value="NADPH DEHYDROGENASE C23G7.10C-RELATED"/>
    <property type="match status" value="1"/>
</dbReference>
<gene>
    <name evidence="7" type="ORF">AVJ23_10600</name>
</gene>
<comment type="cofactor">
    <cofactor evidence="1">
        <name>FMN</name>
        <dbReference type="ChEBI" id="CHEBI:58210"/>
    </cofactor>
</comment>
<keyword evidence="3" id="KW-0288">FMN</keyword>
<dbReference type="Proteomes" id="UP000054396">
    <property type="component" value="Unassembled WGS sequence"/>
</dbReference>
<dbReference type="InterPro" id="IPR044152">
    <property type="entry name" value="YqjM-like"/>
</dbReference>
<dbReference type="GO" id="GO:0003959">
    <property type="term" value="F:NADPH dehydrogenase activity"/>
    <property type="evidence" value="ECO:0007669"/>
    <property type="project" value="InterPro"/>
</dbReference>
<keyword evidence="4" id="KW-0521">NADP</keyword>
<dbReference type="CDD" id="cd02932">
    <property type="entry name" value="OYE_YqiM_FMN"/>
    <property type="match status" value="1"/>
</dbReference>
<keyword evidence="2" id="KW-0285">Flavoprotein</keyword>
<evidence type="ECO:0000256" key="2">
    <source>
        <dbReference type="ARBA" id="ARBA00022630"/>
    </source>
</evidence>
<evidence type="ECO:0000256" key="3">
    <source>
        <dbReference type="ARBA" id="ARBA00022643"/>
    </source>
</evidence>
<dbReference type="Gene3D" id="3.20.20.70">
    <property type="entry name" value="Aldolase class I"/>
    <property type="match status" value="1"/>
</dbReference>
<sequence>MSELPLFTPFTLRGTTFPNRIMLAPMCQYQAVDGVPNDWHRAHHGRYATSGVGSAVVEATGISPEGRISPGCTGIYNDAQVAAWREITALYRAQGIPIFVQINHAGAKASTMRPWDGGGPLDPASAEPPWQTVAPSAVPARDGWHTPKPLETDEIAGIVQDFARAAERAMEAGFDGVEIHGAHGYLLHEFMSPYSNRRDDAYGGPVENRMRLPVEVARAVRAVLPEDSPLLYRASCVDGEGGGLTLDDTVALAHALQAEGVDMIDASGGGIPAGMRLAQQKPEPGFQVPYAERIKRETGLATAAVGMITEPAMANDIVAEGKADLVALARGMLRDPAWPYHAAQALGHPEPASILPKLYAFYLKLAS</sequence>
<dbReference type="AlphaFoldDB" id="A0A0W7WJZ5"/>
<dbReference type="Pfam" id="PF00724">
    <property type="entry name" value="Oxidored_FMN"/>
    <property type="match status" value="1"/>
</dbReference>
<dbReference type="PANTHER" id="PTHR43303">
    <property type="entry name" value="NADPH DEHYDROGENASE C23G7.10C-RELATED"/>
    <property type="match status" value="1"/>
</dbReference>
<dbReference type="OrthoDB" id="9784632at2"/>
<name>A0A0W7WJZ5_9RHOB</name>
<protein>
    <recommendedName>
        <fullName evidence="6">NADH:flavin oxidoreductase/NADH oxidase N-terminal domain-containing protein</fullName>
    </recommendedName>
</protein>
<evidence type="ECO:0000256" key="1">
    <source>
        <dbReference type="ARBA" id="ARBA00001917"/>
    </source>
</evidence>
<dbReference type="SUPFAM" id="SSF51395">
    <property type="entry name" value="FMN-linked oxidoreductases"/>
    <property type="match status" value="1"/>
</dbReference>
<keyword evidence="8" id="KW-1185">Reference proteome</keyword>
<comment type="caution">
    <text evidence="7">The sequence shown here is derived from an EMBL/GenBank/DDBJ whole genome shotgun (WGS) entry which is preliminary data.</text>
</comment>
<keyword evidence="5" id="KW-0560">Oxidoreductase</keyword>
<dbReference type="EMBL" id="LPXO01000005">
    <property type="protein sequence ID" value="KUF10878.1"/>
    <property type="molecule type" value="Genomic_DNA"/>
</dbReference>
<dbReference type="STRING" id="1685382.AVJ23_10600"/>
<evidence type="ECO:0000259" key="6">
    <source>
        <dbReference type="Pfam" id="PF00724"/>
    </source>
</evidence>
<evidence type="ECO:0000256" key="4">
    <source>
        <dbReference type="ARBA" id="ARBA00022857"/>
    </source>
</evidence>
<evidence type="ECO:0000313" key="8">
    <source>
        <dbReference type="Proteomes" id="UP000054396"/>
    </source>
</evidence>
<feature type="domain" description="NADH:flavin oxidoreductase/NADH oxidase N-terminal" evidence="6">
    <location>
        <begin position="6"/>
        <end position="345"/>
    </location>
</feature>
<accession>A0A0W7WJZ5</accession>
<organism evidence="7 8">
    <name type="scientific">Pseudoponticoccus marisrubri</name>
    <dbReference type="NCBI Taxonomy" id="1685382"/>
    <lineage>
        <taxon>Bacteria</taxon>
        <taxon>Pseudomonadati</taxon>
        <taxon>Pseudomonadota</taxon>
        <taxon>Alphaproteobacteria</taxon>
        <taxon>Rhodobacterales</taxon>
        <taxon>Roseobacteraceae</taxon>
        <taxon>Pseudoponticoccus</taxon>
    </lineage>
</organism>